<evidence type="ECO:0000256" key="1">
    <source>
        <dbReference type="SAM" id="MobiDB-lite"/>
    </source>
</evidence>
<dbReference type="InterPro" id="IPR011330">
    <property type="entry name" value="Glyco_hydro/deAcase_b/a-brl"/>
</dbReference>
<dbReference type="Proteomes" id="UP001602245">
    <property type="component" value="Unassembled WGS sequence"/>
</dbReference>
<dbReference type="RefSeq" id="WP_245577476.1">
    <property type="nucleotide sequence ID" value="NZ_JBIAZU010000003.1"/>
</dbReference>
<proteinExistence type="predicted"/>
<dbReference type="PANTHER" id="PTHR10587">
    <property type="entry name" value="GLYCOSYL TRANSFERASE-RELATED"/>
    <property type="match status" value="1"/>
</dbReference>
<dbReference type="InterPro" id="IPR002509">
    <property type="entry name" value="NODB_dom"/>
</dbReference>
<dbReference type="EMBL" id="JBIAZU010000003">
    <property type="protein sequence ID" value="MFF5291387.1"/>
    <property type="molecule type" value="Genomic_DNA"/>
</dbReference>
<sequence length="310" mass="33699">MPNSRGRLALERFQKALSWFESPVMTLEPPGESFMRSRSNKLVLFGVVLLMAGLAGRAAADTTPESRTQAKPAVSAPSATKAPSPKPSPKASKKPPVKQKAVAISAKKASGPAGSRMTTGTRAVALTFDDGPDPVQTPRILKLLAQQHVHATFCLVGRNVQKHPELVRQIVAGGHTLCNHTWNHDLKLGKKTAAQIRADLTRTSAAIHKAAPKAKIKYFRAPGGNFTPGVVAIARQLGMASLYWKVDPRDWDHPKGETDAQHKKRVISRVEHNTHPGAIVLSHDYAQPDTIAAYQTLLPWLKKRFTLIGL</sequence>
<dbReference type="InterPro" id="IPR050248">
    <property type="entry name" value="Polysacc_deacetylase_ArnD"/>
</dbReference>
<evidence type="ECO:0000313" key="4">
    <source>
        <dbReference type="Proteomes" id="UP001602245"/>
    </source>
</evidence>
<dbReference type="PROSITE" id="PS51677">
    <property type="entry name" value="NODB"/>
    <property type="match status" value="1"/>
</dbReference>
<keyword evidence="4" id="KW-1185">Reference proteome</keyword>
<feature type="region of interest" description="Disordered" evidence="1">
    <location>
        <begin position="60"/>
        <end position="118"/>
    </location>
</feature>
<feature type="domain" description="NodB homology" evidence="2">
    <location>
        <begin position="122"/>
        <end position="310"/>
    </location>
</feature>
<name>A0ABW6WDK5_9ACTN</name>
<gene>
    <name evidence="3" type="ORF">ACFY35_18250</name>
</gene>
<comment type="caution">
    <text evidence="3">The sequence shown here is derived from an EMBL/GenBank/DDBJ whole genome shotgun (WGS) entry which is preliminary data.</text>
</comment>
<evidence type="ECO:0000313" key="3">
    <source>
        <dbReference type="EMBL" id="MFF5291387.1"/>
    </source>
</evidence>
<dbReference type="CDD" id="cd10917">
    <property type="entry name" value="CE4_NodB_like_6s_7s"/>
    <property type="match status" value="1"/>
</dbReference>
<organism evidence="3 4">
    <name type="scientific">Paractinoplanes globisporus</name>
    <dbReference type="NCBI Taxonomy" id="113565"/>
    <lineage>
        <taxon>Bacteria</taxon>
        <taxon>Bacillati</taxon>
        <taxon>Actinomycetota</taxon>
        <taxon>Actinomycetes</taxon>
        <taxon>Micromonosporales</taxon>
        <taxon>Micromonosporaceae</taxon>
        <taxon>Paractinoplanes</taxon>
    </lineage>
</organism>
<dbReference type="Pfam" id="PF01522">
    <property type="entry name" value="Polysacc_deac_1"/>
    <property type="match status" value="1"/>
</dbReference>
<evidence type="ECO:0000259" key="2">
    <source>
        <dbReference type="PROSITE" id="PS51677"/>
    </source>
</evidence>
<accession>A0ABW6WDK5</accession>
<reference evidence="3 4" key="1">
    <citation type="submission" date="2024-10" db="EMBL/GenBank/DDBJ databases">
        <title>The Natural Products Discovery Center: Release of the First 8490 Sequenced Strains for Exploring Actinobacteria Biosynthetic Diversity.</title>
        <authorList>
            <person name="Kalkreuter E."/>
            <person name="Kautsar S.A."/>
            <person name="Yang D."/>
            <person name="Bader C.D."/>
            <person name="Teijaro C.N."/>
            <person name="Fluegel L."/>
            <person name="Davis C.M."/>
            <person name="Simpson J.R."/>
            <person name="Lauterbach L."/>
            <person name="Steele A.D."/>
            <person name="Gui C."/>
            <person name="Meng S."/>
            <person name="Li G."/>
            <person name="Viehrig K."/>
            <person name="Ye F."/>
            <person name="Su P."/>
            <person name="Kiefer A.F."/>
            <person name="Nichols A."/>
            <person name="Cepeda A.J."/>
            <person name="Yan W."/>
            <person name="Fan B."/>
            <person name="Jiang Y."/>
            <person name="Adhikari A."/>
            <person name="Zheng C.-J."/>
            <person name="Schuster L."/>
            <person name="Cowan T.M."/>
            <person name="Smanski M.J."/>
            <person name="Chevrette M.G."/>
            <person name="De Carvalho L.P.S."/>
            <person name="Shen B."/>
        </authorList>
    </citation>
    <scope>NUCLEOTIDE SEQUENCE [LARGE SCALE GENOMIC DNA]</scope>
    <source>
        <strain evidence="3 4">NPDC000087</strain>
    </source>
</reference>
<dbReference type="Gene3D" id="3.20.20.370">
    <property type="entry name" value="Glycoside hydrolase/deacetylase"/>
    <property type="match status" value="1"/>
</dbReference>
<feature type="compositionally biased region" description="Low complexity" evidence="1">
    <location>
        <begin position="70"/>
        <end position="83"/>
    </location>
</feature>
<dbReference type="SUPFAM" id="SSF88713">
    <property type="entry name" value="Glycoside hydrolase/deacetylase"/>
    <property type="match status" value="1"/>
</dbReference>
<protein>
    <submittedName>
        <fullName evidence="3">Polysaccharide deacetylase family protein</fullName>
    </submittedName>
</protein>